<reference evidence="1 2" key="2">
    <citation type="journal article" date="2022" name="Mol. Ecol. Resour.">
        <title>The genomes of chicory, endive, great burdock and yacon provide insights into Asteraceae paleo-polyploidization history and plant inulin production.</title>
        <authorList>
            <person name="Fan W."/>
            <person name="Wang S."/>
            <person name="Wang H."/>
            <person name="Wang A."/>
            <person name="Jiang F."/>
            <person name="Liu H."/>
            <person name="Zhao H."/>
            <person name="Xu D."/>
            <person name="Zhang Y."/>
        </authorList>
    </citation>
    <scope>NUCLEOTIDE SEQUENCE [LARGE SCALE GENOMIC DNA]</scope>
    <source>
        <strain evidence="2">cv. Yunnan</strain>
        <tissue evidence="1">Leaves</tissue>
    </source>
</reference>
<sequence>MIIGIVAAMTSVSLLLLVFGLYMKRKRSKHGEEEGSNYNFIILSYAFVLKGPRIVHRAVKAWSLYESNRHSEIIDSSLASFGE</sequence>
<proteinExistence type="predicted"/>
<dbReference type="EMBL" id="CM042020">
    <property type="protein sequence ID" value="KAI3822866.1"/>
    <property type="molecule type" value="Genomic_DNA"/>
</dbReference>
<comment type="caution">
    <text evidence="1">The sequence shown here is derived from an EMBL/GenBank/DDBJ whole genome shotgun (WGS) entry which is preliminary data.</text>
</comment>
<name>A0ACB9JS56_9ASTR</name>
<dbReference type="Proteomes" id="UP001056120">
    <property type="component" value="Linkage Group LG03"/>
</dbReference>
<protein>
    <submittedName>
        <fullName evidence="1">Uncharacterized protein</fullName>
    </submittedName>
</protein>
<reference evidence="2" key="1">
    <citation type="journal article" date="2022" name="Mol. Ecol. Resour.">
        <title>The genomes of chicory, endive, great burdock and yacon provide insights into Asteraceae palaeo-polyploidization history and plant inulin production.</title>
        <authorList>
            <person name="Fan W."/>
            <person name="Wang S."/>
            <person name="Wang H."/>
            <person name="Wang A."/>
            <person name="Jiang F."/>
            <person name="Liu H."/>
            <person name="Zhao H."/>
            <person name="Xu D."/>
            <person name="Zhang Y."/>
        </authorList>
    </citation>
    <scope>NUCLEOTIDE SEQUENCE [LARGE SCALE GENOMIC DNA]</scope>
    <source>
        <strain evidence="2">cv. Yunnan</strain>
    </source>
</reference>
<organism evidence="1 2">
    <name type="scientific">Smallanthus sonchifolius</name>
    <dbReference type="NCBI Taxonomy" id="185202"/>
    <lineage>
        <taxon>Eukaryota</taxon>
        <taxon>Viridiplantae</taxon>
        <taxon>Streptophyta</taxon>
        <taxon>Embryophyta</taxon>
        <taxon>Tracheophyta</taxon>
        <taxon>Spermatophyta</taxon>
        <taxon>Magnoliopsida</taxon>
        <taxon>eudicotyledons</taxon>
        <taxon>Gunneridae</taxon>
        <taxon>Pentapetalae</taxon>
        <taxon>asterids</taxon>
        <taxon>campanulids</taxon>
        <taxon>Asterales</taxon>
        <taxon>Asteraceae</taxon>
        <taxon>Asteroideae</taxon>
        <taxon>Heliantheae alliance</taxon>
        <taxon>Millerieae</taxon>
        <taxon>Smallanthus</taxon>
    </lineage>
</organism>
<keyword evidence="2" id="KW-1185">Reference proteome</keyword>
<evidence type="ECO:0000313" key="1">
    <source>
        <dbReference type="EMBL" id="KAI3822866.1"/>
    </source>
</evidence>
<gene>
    <name evidence="1" type="ORF">L1987_10465</name>
</gene>
<accession>A0ACB9JS56</accession>
<evidence type="ECO:0000313" key="2">
    <source>
        <dbReference type="Proteomes" id="UP001056120"/>
    </source>
</evidence>